<dbReference type="STRING" id="195883.A0A482WID9"/>
<evidence type="ECO:0000313" key="7">
    <source>
        <dbReference type="Proteomes" id="UP000291343"/>
    </source>
</evidence>
<dbReference type="OrthoDB" id="7668649at2759"/>
<protein>
    <recommendedName>
        <fullName evidence="5">B-cell lymphoma 9 beta-catenin binding domain-containing protein</fullName>
    </recommendedName>
</protein>
<organism evidence="6 7">
    <name type="scientific">Laodelphax striatellus</name>
    <name type="common">Small brown planthopper</name>
    <name type="synonym">Delphax striatella</name>
    <dbReference type="NCBI Taxonomy" id="195883"/>
    <lineage>
        <taxon>Eukaryota</taxon>
        <taxon>Metazoa</taxon>
        <taxon>Ecdysozoa</taxon>
        <taxon>Arthropoda</taxon>
        <taxon>Hexapoda</taxon>
        <taxon>Insecta</taxon>
        <taxon>Pterygota</taxon>
        <taxon>Neoptera</taxon>
        <taxon>Paraneoptera</taxon>
        <taxon>Hemiptera</taxon>
        <taxon>Auchenorrhyncha</taxon>
        <taxon>Fulgoroidea</taxon>
        <taxon>Delphacidae</taxon>
        <taxon>Criomorphinae</taxon>
        <taxon>Laodelphax</taxon>
    </lineage>
</organism>
<comment type="caution">
    <text evidence="6">The sequence shown here is derived from an EMBL/GenBank/DDBJ whole genome shotgun (WGS) entry which is preliminary data.</text>
</comment>
<feature type="region of interest" description="Disordered" evidence="4">
    <location>
        <begin position="395"/>
        <end position="460"/>
    </location>
</feature>
<evidence type="ECO:0000256" key="2">
    <source>
        <dbReference type="ARBA" id="ARBA00009200"/>
    </source>
</evidence>
<feature type="compositionally biased region" description="Basic and acidic residues" evidence="4">
    <location>
        <begin position="1"/>
        <end position="16"/>
    </location>
</feature>
<feature type="compositionally biased region" description="Polar residues" evidence="4">
    <location>
        <begin position="107"/>
        <end position="124"/>
    </location>
</feature>
<feature type="region of interest" description="Disordered" evidence="4">
    <location>
        <begin position="1096"/>
        <end position="1119"/>
    </location>
</feature>
<feature type="compositionally biased region" description="Pro residues" evidence="4">
    <location>
        <begin position="1096"/>
        <end position="1110"/>
    </location>
</feature>
<comment type="subcellular location">
    <subcellularLocation>
        <location evidence="1">Nucleus</location>
    </subcellularLocation>
</comment>
<dbReference type="SMR" id="A0A482WID9"/>
<dbReference type="FunCoup" id="A0A482WID9">
    <property type="interactions" value="170"/>
</dbReference>
<feature type="compositionally biased region" description="Low complexity" evidence="4">
    <location>
        <begin position="610"/>
        <end position="624"/>
    </location>
</feature>
<dbReference type="InterPro" id="IPR013083">
    <property type="entry name" value="Znf_RING/FYVE/PHD"/>
</dbReference>
<dbReference type="EMBL" id="QKKF02034243">
    <property type="protein sequence ID" value="RZF33275.1"/>
    <property type="molecule type" value="Genomic_DNA"/>
</dbReference>
<feature type="compositionally biased region" description="Basic and acidic residues" evidence="4">
    <location>
        <begin position="78"/>
        <end position="96"/>
    </location>
</feature>
<keyword evidence="3" id="KW-0539">Nucleus</keyword>
<feature type="compositionally biased region" description="Low complexity" evidence="4">
    <location>
        <begin position="56"/>
        <end position="66"/>
    </location>
</feature>
<evidence type="ECO:0000256" key="3">
    <source>
        <dbReference type="ARBA" id="ARBA00023242"/>
    </source>
</evidence>
<dbReference type="Proteomes" id="UP000291343">
    <property type="component" value="Unassembled WGS sequence"/>
</dbReference>
<dbReference type="Gene3D" id="3.30.40.10">
    <property type="entry name" value="Zinc/RING finger domain, C3HC4 (zinc finger)"/>
    <property type="match status" value="1"/>
</dbReference>
<dbReference type="InterPro" id="IPR024670">
    <property type="entry name" value="BCL9_beta-catenin-bd_dom"/>
</dbReference>
<dbReference type="AlphaFoldDB" id="A0A482WID9"/>
<dbReference type="Pfam" id="PF11502">
    <property type="entry name" value="BCL9"/>
    <property type="match status" value="1"/>
</dbReference>
<sequence length="1193" mass="125777">MSKSEQELEPDQPKEETLEEDFLGAKSQTNQANSNQLPCEAGNMIKEKPREKKKSNNNNNGNNSGSTSGGSGGSNLEIKSEPVERDREREREADVKEEPDEIPGSGEKSTQQSPVADVKTSVQSDVCLPETGKTDESSIIDNQVPCKTLKNDESETEFGSEMGESVLPMLGPDPLLDGVQPLASNVINKQPGTMEAQYMQQQSQIFVFSTALANKSAESVLQGQYASIIAYHCAQPRTKKYLEKHPLKTNQFNRQNPAQWLNNLAQMKQKGQAKCMGLNRAVKPSNMMMDVGHPGMPGMHVNRMPMWNQSCSAPLKPGPGGPPIDGQGPMTAGSPNSNAIINSLSDFADTDPMGVGPHHSLAGVKVPDENLTPQQRQHREEQLATLRKMQQMLFPENHSPGEVPSGQPPTGPNALTMPASAAGGGGSTDLDEVIPLTSDPNDIAMSPHPHPKGQPPMTAQAEWQKMQLQFYEERKKKPCPSTDNNQAMRNRNQGPPPPYHPTTRSASVPVAMPSPNPSSPNNTTSNLSLPSPRTCSGLNSPAGRNPPGAGPSPSHESPAPPSTSNPGTPHSPPSKKEKLNGGGAGGTPVAGDFSPTPSSQHSPDGMFCRSLQSLAQKQQSALSKEPNLMPVPSPQQIQYLNAFEGQELTIQKQPNTSLKEPNMSPTLPPTSLESVLPTSGTEMSGSKVSGPLTPSSLDMQVSRGVFAGSSPSPGTSGDKSRSSGQGAKTDLRFSCNSPQMADNMNQSRFPIMGSSPVLPNNFMPQQSGKLGQQPFLDVSPNSKPQSDGNPVKEGIVPSSGAPTGTNTNYQCIGPDNVPLNPNGITRLPGVNSGKAGSHFDPITSLAQMSQQLTTNVASAGPNQQNNMMHPGMMGFNQPSANMHLMQMNDMGVCQDNSRMANAQMPHSFSPGSNGQGRMMPCQGPNNSISPKPGMMQPGPGAGYPPRMMTRPNMPNSYNGAGANIQVKPSAPNTIQYLPTRPQGQATGPRGPPSLDFLQRFSNPLSNLDAKVPTHNLQYFPNNYQQNNVNSNEMMGGMMRGGGMRGGGGVGVGVGVGVGGGGMRMGGMSGGGVGVGGAMPPQVNFPGDGGGGMFPCPMPGGPGPGPGPGHPPDASQPLPPSMGNVETGRGYVLTDLFPTESGQLSLPTLNYRMAASTSTCEGGTGRFRQLTTVYLHAMLSRSTPSSGHSSDSFN</sequence>
<dbReference type="GO" id="GO:0005634">
    <property type="term" value="C:nucleus"/>
    <property type="evidence" value="ECO:0007669"/>
    <property type="project" value="UniProtKB-SubCell"/>
</dbReference>
<name>A0A482WID9_LAOST</name>
<accession>A0A482WID9</accession>
<evidence type="ECO:0000256" key="4">
    <source>
        <dbReference type="SAM" id="MobiDB-lite"/>
    </source>
</evidence>
<keyword evidence="7" id="KW-1185">Reference proteome</keyword>
<feature type="compositionally biased region" description="Polar residues" evidence="4">
    <location>
        <begin position="26"/>
        <end position="37"/>
    </location>
</feature>
<comment type="similarity">
    <text evidence="2">Belongs to the BCL9 family.</text>
</comment>
<feature type="compositionally biased region" description="Low complexity" evidence="4">
    <location>
        <begin position="519"/>
        <end position="532"/>
    </location>
</feature>
<dbReference type="InParanoid" id="A0A482WID9"/>
<feature type="compositionally biased region" description="Polar residues" evidence="4">
    <location>
        <begin position="734"/>
        <end position="748"/>
    </location>
</feature>
<evidence type="ECO:0000259" key="5">
    <source>
        <dbReference type="Pfam" id="PF11502"/>
    </source>
</evidence>
<feature type="compositionally biased region" description="Polar residues" evidence="4">
    <location>
        <begin position="709"/>
        <end position="726"/>
    </location>
</feature>
<feature type="compositionally biased region" description="Polar residues" evidence="4">
    <location>
        <begin position="779"/>
        <end position="788"/>
    </location>
</feature>
<feature type="domain" description="B-cell lymphoma 9 beta-catenin binding" evidence="5">
    <location>
        <begin position="370"/>
        <end position="407"/>
    </location>
</feature>
<proteinExistence type="inferred from homology"/>
<reference evidence="6 7" key="1">
    <citation type="journal article" date="2017" name="Gigascience">
        <title>Genome sequence of the small brown planthopper, Laodelphax striatellus.</title>
        <authorList>
            <person name="Zhu J."/>
            <person name="Jiang F."/>
            <person name="Wang X."/>
            <person name="Yang P."/>
            <person name="Bao Y."/>
            <person name="Zhao W."/>
            <person name="Wang W."/>
            <person name="Lu H."/>
            <person name="Wang Q."/>
            <person name="Cui N."/>
            <person name="Li J."/>
            <person name="Chen X."/>
            <person name="Luo L."/>
            <person name="Yu J."/>
            <person name="Kang L."/>
            <person name="Cui F."/>
        </authorList>
    </citation>
    <scope>NUCLEOTIDE SEQUENCE [LARGE SCALE GENOMIC DNA]</scope>
    <source>
        <strain evidence="6">Lst14</strain>
    </source>
</reference>
<evidence type="ECO:0000313" key="6">
    <source>
        <dbReference type="EMBL" id="RZF33275.1"/>
    </source>
</evidence>
<evidence type="ECO:0000256" key="1">
    <source>
        <dbReference type="ARBA" id="ARBA00004123"/>
    </source>
</evidence>
<feature type="compositionally biased region" description="Polar residues" evidence="4">
    <location>
        <begin position="648"/>
        <end position="699"/>
    </location>
</feature>
<feature type="compositionally biased region" description="Polar residues" evidence="4">
    <location>
        <begin position="481"/>
        <end position="493"/>
    </location>
</feature>
<feature type="region of interest" description="Disordered" evidence="4">
    <location>
        <begin position="1"/>
        <end position="139"/>
    </location>
</feature>
<gene>
    <name evidence="6" type="ORF">LSTR_LSTR007620</name>
</gene>
<feature type="region of interest" description="Disordered" evidence="4">
    <location>
        <begin position="474"/>
        <end position="805"/>
    </location>
</feature>